<feature type="domain" description="AB hydrolase-1" evidence="1">
    <location>
        <begin position="30"/>
        <end position="144"/>
    </location>
</feature>
<dbReference type="OrthoDB" id="63519at2"/>
<name>A0A101JFH7_9ACTN</name>
<sequence length="165" mass="17442">MGSTDVIRAQATSRDGTRIGYLRRGAGPGLVLIQGAMGTAYNYNDLAAALAPNFTVYTPDRRGRGLSPKPYDDSHDIARDVEDVDAMLTEAGTGYLFGLSSGAMITLEAARTLPRVTRAAMYEPPFYRDGICHDGIRQLGADIEHGRLAAALAGSLRTAGTAPAP</sequence>
<protein>
    <recommendedName>
        <fullName evidence="1">AB hydrolase-1 domain-containing protein</fullName>
    </recommendedName>
</protein>
<dbReference type="RefSeq" id="WP_067702975.1">
    <property type="nucleotide sequence ID" value="NZ_LLZH01000310.1"/>
</dbReference>
<dbReference type="SUPFAM" id="SSF53474">
    <property type="entry name" value="alpha/beta-Hydrolases"/>
    <property type="match status" value="1"/>
</dbReference>
<reference evidence="2 3" key="1">
    <citation type="submission" date="2015-10" db="EMBL/GenBank/DDBJ databases">
        <authorList>
            <person name="Gilbert D.G."/>
        </authorList>
    </citation>
    <scope>NUCLEOTIDE SEQUENCE [LARGE SCALE GENOMIC DNA]</scope>
    <source>
        <strain evidence="2 3">NRRL B-16712</strain>
    </source>
</reference>
<keyword evidence="3" id="KW-1185">Reference proteome</keyword>
<dbReference type="AlphaFoldDB" id="A0A101JFH7"/>
<dbReference type="Gene3D" id="3.40.50.1820">
    <property type="entry name" value="alpha/beta hydrolase"/>
    <property type="match status" value="1"/>
</dbReference>
<dbReference type="PANTHER" id="PTHR43194:SF2">
    <property type="entry name" value="PEROXISOMAL MEMBRANE PROTEIN LPX1"/>
    <property type="match status" value="1"/>
</dbReference>
<dbReference type="EMBL" id="LLZH01000310">
    <property type="protein sequence ID" value="KUL25853.1"/>
    <property type="molecule type" value="Genomic_DNA"/>
</dbReference>
<dbReference type="Pfam" id="PF12697">
    <property type="entry name" value="Abhydrolase_6"/>
    <property type="match status" value="1"/>
</dbReference>
<dbReference type="InterPro" id="IPR000073">
    <property type="entry name" value="AB_hydrolase_1"/>
</dbReference>
<evidence type="ECO:0000313" key="3">
    <source>
        <dbReference type="Proteomes" id="UP000053244"/>
    </source>
</evidence>
<dbReference type="PANTHER" id="PTHR43194">
    <property type="entry name" value="HYDROLASE ALPHA/BETA FOLD FAMILY"/>
    <property type="match status" value="1"/>
</dbReference>
<dbReference type="GO" id="GO:0003824">
    <property type="term" value="F:catalytic activity"/>
    <property type="evidence" value="ECO:0007669"/>
    <property type="project" value="UniProtKB-ARBA"/>
</dbReference>
<dbReference type="InterPro" id="IPR050228">
    <property type="entry name" value="Carboxylesterase_BioH"/>
</dbReference>
<proteinExistence type="predicted"/>
<evidence type="ECO:0000259" key="1">
    <source>
        <dbReference type="Pfam" id="PF12697"/>
    </source>
</evidence>
<dbReference type="Proteomes" id="UP000053244">
    <property type="component" value="Unassembled WGS sequence"/>
</dbReference>
<dbReference type="InterPro" id="IPR029058">
    <property type="entry name" value="AB_hydrolase_fold"/>
</dbReference>
<comment type="caution">
    <text evidence="2">The sequence shown here is derived from an EMBL/GenBank/DDBJ whole genome shotgun (WGS) entry which is preliminary data.</text>
</comment>
<evidence type="ECO:0000313" key="2">
    <source>
        <dbReference type="EMBL" id="KUL25853.1"/>
    </source>
</evidence>
<accession>A0A101JFH7</accession>
<organism evidence="2 3">
    <name type="scientific">Actinoplanes awajinensis subsp. mycoplanecinus</name>
    <dbReference type="NCBI Taxonomy" id="135947"/>
    <lineage>
        <taxon>Bacteria</taxon>
        <taxon>Bacillati</taxon>
        <taxon>Actinomycetota</taxon>
        <taxon>Actinomycetes</taxon>
        <taxon>Micromonosporales</taxon>
        <taxon>Micromonosporaceae</taxon>
        <taxon>Actinoplanes</taxon>
    </lineage>
</organism>
<gene>
    <name evidence="2" type="ORF">ADL15_39805</name>
</gene>